<comment type="caution">
    <text evidence="8">The sequence shown here is derived from an EMBL/GenBank/DDBJ whole genome shotgun (WGS) entry which is preliminary data.</text>
</comment>
<feature type="transmembrane region" description="Helical" evidence="7">
    <location>
        <begin position="387"/>
        <end position="406"/>
    </location>
</feature>
<keyword evidence="9" id="KW-1185">Reference proteome</keyword>
<evidence type="ECO:0000256" key="7">
    <source>
        <dbReference type="RuleBase" id="RU365065"/>
    </source>
</evidence>
<dbReference type="InterPro" id="IPR036259">
    <property type="entry name" value="MFS_trans_sf"/>
</dbReference>
<comment type="subcellular location">
    <subcellularLocation>
        <location evidence="1 7">Membrane</location>
        <topology evidence="1 7">Multi-pass membrane protein</topology>
    </subcellularLocation>
</comment>
<feature type="transmembrane region" description="Helical" evidence="7">
    <location>
        <begin position="190"/>
        <end position="207"/>
    </location>
</feature>
<sequence>MPASEDTPLLTRNENVLDPRGVLYLLIGHFSRYCSTLLAEYYNSLLSSAWGDRTAEFALYLYLILYFKDTLLPSSIFGFSMTLTGILFSAYAGSLVDKVPKLTVVRWSIFLQKLSALSAYACVAGLRTVIDRFSFASWSIFSLLVLSGCVLHFSNIIISIAVERDWTACISEGSSSTLAKVNKYLRQINLLCKLLAPLFVSFLTVTFDSKDGTPSVSIAVLASISALSMAFEMYWIQIVYSRFPVLAAEQLRTSERRASQQLPPPAAEPSSSLSGLLKRALNLKDWQEFVRLPVFLSSLSISLLYFTVFSFEGTMLGYLKTLNFRDDFLAEMRGLCVITGLIGTVVTVPLENKLGSARAGSWSIWSMVVCLLPVMGSFYIFGPRSTIGAVLLFGGMALSRIGLWSFDLIQTKQLQVALSAHARSNAITALQFTMQNVADLLKYALTMILSRPSEFPWAGVVSFFSVLSGATVYLVYLKQERGHIFHPPHEWIRKIL</sequence>
<comment type="function">
    <text evidence="7">May be involved in iron transport and iron homeostasis.</text>
</comment>
<dbReference type="PANTHER" id="PTHR11660">
    <property type="entry name" value="SOLUTE CARRIER FAMILY 40 MEMBER"/>
    <property type="match status" value="1"/>
</dbReference>
<dbReference type="Proteomes" id="UP001219525">
    <property type="component" value="Unassembled WGS sequence"/>
</dbReference>
<dbReference type="EMBL" id="JARJCW010000014">
    <property type="protein sequence ID" value="KAJ7217326.1"/>
    <property type="molecule type" value="Genomic_DNA"/>
</dbReference>
<name>A0AAD6YIY0_9AGAR</name>
<feature type="transmembrane region" description="Helical" evidence="7">
    <location>
        <begin position="289"/>
        <end position="308"/>
    </location>
</feature>
<organism evidence="8 9">
    <name type="scientific">Mycena pura</name>
    <dbReference type="NCBI Taxonomy" id="153505"/>
    <lineage>
        <taxon>Eukaryota</taxon>
        <taxon>Fungi</taxon>
        <taxon>Dikarya</taxon>
        <taxon>Basidiomycota</taxon>
        <taxon>Agaricomycotina</taxon>
        <taxon>Agaricomycetes</taxon>
        <taxon>Agaricomycetidae</taxon>
        <taxon>Agaricales</taxon>
        <taxon>Marasmiineae</taxon>
        <taxon>Mycenaceae</taxon>
        <taxon>Mycena</taxon>
    </lineage>
</organism>
<dbReference type="InterPro" id="IPR009716">
    <property type="entry name" value="Ferroportin-1"/>
</dbReference>
<evidence type="ECO:0000256" key="3">
    <source>
        <dbReference type="ARBA" id="ARBA00022448"/>
    </source>
</evidence>
<dbReference type="GO" id="GO:0016020">
    <property type="term" value="C:membrane"/>
    <property type="evidence" value="ECO:0007669"/>
    <property type="project" value="UniProtKB-SubCell"/>
</dbReference>
<accession>A0AAD6YIY0</accession>
<feature type="transmembrane region" description="Helical" evidence="7">
    <location>
        <begin position="71"/>
        <end position="92"/>
    </location>
</feature>
<evidence type="ECO:0000256" key="6">
    <source>
        <dbReference type="ARBA" id="ARBA00023136"/>
    </source>
</evidence>
<dbReference type="PANTHER" id="PTHR11660:SF57">
    <property type="entry name" value="SOLUTE CARRIER FAMILY 40 MEMBER"/>
    <property type="match status" value="1"/>
</dbReference>
<protein>
    <recommendedName>
        <fullName evidence="7">Solute carrier family 40 member</fullName>
    </recommendedName>
</protein>
<feature type="transmembrane region" description="Helical" evidence="7">
    <location>
        <begin position="104"/>
        <end position="126"/>
    </location>
</feature>
<keyword evidence="4 7" id="KW-0812">Transmembrane</keyword>
<gene>
    <name evidence="8" type="ORF">GGX14DRAFT_358540</name>
</gene>
<comment type="similarity">
    <text evidence="2 7">Belongs to the ferroportin (FP) (TC 2.A.100) family. SLC40A subfamily.</text>
</comment>
<dbReference type="AlphaFoldDB" id="A0AAD6YIY0"/>
<keyword evidence="6 7" id="KW-0472">Membrane</keyword>
<feature type="transmembrane region" description="Helical" evidence="7">
    <location>
        <begin position="138"/>
        <end position="162"/>
    </location>
</feature>
<keyword evidence="7" id="KW-0406">Ion transport</keyword>
<dbReference type="SUPFAM" id="SSF103473">
    <property type="entry name" value="MFS general substrate transporter"/>
    <property type="match status" value="1"/>
</dbReference>
<feature type="transmembrane region" description="Helical" evidence="7">
    <location>
        <begin position="455"/>
        <end position="476"/>
    </location>
</feature>
<dbReference type="Pfam" id="PF06963">
    <property type="entry name" value="FPN1"/>
    <property type="match status" value="1"/>
</dbReference>
<evidence type="ECO:0000256" key="1">
    <source>
        <dbReference type="ARBA" id="ARBA00004141"/>
    </source>
</evidence>
<keyword evidence="3 7" id="KW-0813">Transport</keyword>
<comment type="caution">
    <text evidence="7">Lacks conserved residue(s) required for the propagation of feature annotation.</text>
</comment>
<evidence type="ECO:0000313" key="9">
    <source>
        <dbReference type="Proteomes" id="UP001219525"/>
    </source>
</evidence>
<feature type="transmembrane region" description="Helical" evidence="7">
    <location>
        <begin position="362"/>
        <end position="381"/>
    </location>
</feature>
<evidence type="ECO:0000256" key="4">
    <source>
        <dbReference type="ARBA" id="ARBA00022692"/>
    </source>
</evidence>
<keyword evidence="5 7" id="KW-1133">Transmembrane helix</keyword>
<feature type="transmembrane region" description="Helical" evidence="7">
    <location>
        <begin position="213"/>
        <end position="236"/>
    </location>
</feature>
<reference evidence="8" key="1">
    <citation type="submission" date="2023-03" db="EMBL/GenBank/DDBJ databases">
        <title>Massive genome expansion in bonnet fungi (Mycena s.s.) driven by repeated elements and novel gene families across ecological guilds.</title>
        <authorList>
            <consortium name="Lawrence Berkeley National Laboratory"/>
            <person name="Harder C.B."/>
            <person name="Miyauchi S."/>
            <person name="Viragh M."/>
            <person name="Kuo A."/>
            <person name="Thoen E."/>
            <person name="Andreopoulos B."/>
            <person name="Lu D."/>
            <person name="Skrede I."/>
            <person name="Drula E."/>
            <person name="Henrissat B."/>
            <person name="Morin E."/>
            <person name="Kohler A."/>
            <person name="Barry K."/>
            <person name="LaButti K."/>
            <person name="Morin E."/>
            <person name="Salamov A."/>
            <person name="Lipzen A."/>
            <person name="Mereny Z."/>
            <person name="Hegedus B."/>
            <person name="Baldrian P."/>
            <person name="Stursova M."/>
            <person name="Weitz H."/>
            <person name="Taylor A."/>
            <person name="Grigoriev I.V."/>
            <person name="Nagy L.G."/>
            <person name="Martin F."/>
            <person name="Kauserud H."/>
        </authorList>
    </citation>
    <scope>NUCLEOTIDE SEQUENCE</scope>
    <source>
        <strain evidence="8">9144</strain>
    </source>
</reference>
<dbReference type="GO" id="GO:0005381">
    <property type="term" value="F:iron ion transmembrane transporter activity"/>
    <property type="evidence" value="ECO:0007669"/>
    <property type="project" value="UniProtKB-UniRule"/>
</dbReference>
<evidence type="ECO:0000256" key="2">
    <source>
        <dbReference type="ARBA" id="ARBA00006279"/>
    </source>
</evidence>
<proteinExistence type="inferred from homology"/>
<evidence type="ECO:0000313" key="8">
    <source>
        <dbReference type="EMBL" id="KAJ7217326.1"/>
    </source>
</evidence>
<evidence type="ECO:0000256" key="5">
    <source>
        <dbReference type="ARBA" id="ARBA00022989"/>
    </source>
</evidence>